<dbReference type="PRINTS" id="PR01035">
    <property type="entry name" value="TCRTETA"/>
</dbReference>
<evidence type="ECO:0000256" key="6">
    <source>
        <dbReference type="ARBA" id="ARBA00023136"/>
    </source>
</evidence>
<dbReference type="EMBL" id="JAAGWZ010000002">
    <property type="protein sequence ID" value="NEM90966.1"/>
    <property type="molecule type" value="Genomic_DNA"/>
</dbReference>
<feature type="domain" description="Major facilitator superfamily (MFS) profile" evidence="8">
    <location>
        <begin position="1"/>
        <end position="390"/>
    </location>
</feature>
<evidence type="ECO:0000256" key="2">
    <source>
        <dbReference type="ARBA" id="ARBA00022448"/>
    </source>
</evidence>
<name>A0A7C9PMP9_9MICO</name>
<comment type="subcellular location">
    <subcellularLocation>
        <location evidence="1">Cell membrane</location>
        <topology evidence="1">Multi-pass membrane protein</topology>
    </subcellularLocation>
</comment>
<dbReference type="InterPro" id="IPR050171">
    <property type="entry name" value="MFS_Transporters"/>
</dbReference>
<feature type="transmembrane region" description="Helical" evidence="7">
    <location>
        <begin position="270"/>
        <end position="292"/>
    </location>
</feature>
<dbReference type="InterPro" id="IPR020846">
    <property type="entry name" value="MFS_dom"/>
</dbReference>
<dbReference type="InterPro" id="IPR011701">
    <property type="entry name" value="MFS"/>
</dbReference>
<feature type="transmembrane region" description="Helical" evidence="7">
    <location>
        <begin position="237"/>
        <end position="258"/>
    </location>
</feature>
<evidence type="ECO:0000256" key="4">
    <source>
        <dbReference type="ARBA" id="ARBA00022692"/>
    </source>
</evidence>
<organism evidence="9 10">
    <name type="scientific">Galbitalea soli</name>
    <dbReference type="NCBI Taxonomy" id="1268042"/>
    <lineage>
        <taxon>Bacteria</taxon>
        <taxon>Bacillati</taxon>
        <taxon>Actinomycetota</taxon>
        <taxon>Actinomycetes</taxon>
        <taxon>Micrococcales</taxon>
        <taxon>Microbacteriaceae</taxon>
        <taxon>Galbitalea</taxon>
    </lineage>
</organism>
<dbReference type="RefSeq" id="WP_163472663.1">
    <property type="nucleotide sequence ID" value="NZ_JAAGWZ010000002.1"/>
</dbReference>
<dbReference type="Pfam" id="PF07690">
    <property type="entry name" value="MFS_1"/>
    <property type="match status" value="1"/>
</dbReference>
<dbReference type="Gene3D" id="1.20.1250.20">
    <property type="entry name" value="MFS general substrate transporter like domains"/>
    <property type="match status" value="1"/>
</dbReference>
<feature type="transmembrane region" description="Helical" evidence="7">
    <location>
        <begin position="163"/>
        <end position="184"/>
    </location>
</feature>
<proteinExistence type="predicted"/>
<dbReference type="InterPro" id="IPR036259">
    <property type="entry name" value="MFS_trans_sf"/>
</dbReference>
<dbReference type="Proteomes" id="UP000479756">
    <property type="component" value="Unassembled WGS sequence"/>
</dbReference>
<keyword evidence="6 7" id="KW-0472">Membrane</keyword>
<keyword evidence="4 7" id="KW-0812">Transmembrane</keyword>
<feature type="transmembrane region" description="Helical" evidence="7">
    <location>
        <begin position="71"/>
        <end position="94"/>
    </location>
</feature>
<dbReference type="PANTHER" id="PTHR23517">
    <property type="entry name" value="RESISTANCE PROTEIN MDTM, PUTATIVE-RELATED-RELATED"/>
    <property type="match status" value="1"/>
</dbReference>
<dbReference type="SUPFAM" id="SSF103473">
    <property type="entry name" value="MFS general substrate transporter"/>
    <property type="match status" value="1"/>
</dbReference>
<dbReference type="AlphaFoldDB" id="A0A7C9PMP9"/>
<feature type="transmembrane region" description="Helical" evidence="7">
    <location>
        <begin position="369"/>
        <end position="388"/>
    </location>
</feature>
<gene>
    <name evidence="9" type="ORF">G3T37_06310</name>
</gene>
<feature type="transmembrane region" description="Helical" evidence="7">
    <location>
        <begin position="139"/>
        <end position="157"/>
    </location>
</feature>
<feature type="transmembrane region" description="Helical" evidence="7">
    <location>
        <begin position="35"/>
        <end position="59"/>
    </location>
</feature>
<keyword evidence="5 7" id="KW-1133">Transmembrane helix</keyword>
<accession>A0A7C9PMP9</accession>
<keyword evidence="2" id="KW-0813">Transport</keyword>
<keyword evidence="10" id="KW-1185">Reference proteome</keyword>
<dbReference type="PROSITE" id="PS50850">
    <property type="entry name" value="MFS"/>
    <property type="match status" value="1"/>
</dbReference>
<evidence type="ECO:0000313" key="9">
    <source>
        <dbReference type="EMBL" id="NEM90966.1"/>
    </source>
</evidence>
<keyword evidence="3" id="KW-1003">Cell membrane</keyword>
<dbReference type="InterPro" id="IPR001958">
    <property type="entry name" value="Tet-R_TetA/multi-R_MdtG-like"/>
</dbReference>
<reference evidence="9 10" key="1">
    <citation type="journal article" date="2014" name="Int. J. Syst. Evol. Microbiol.">
        <title>Description of Galbitalea soli gen. nov., sp. nov., and Frondihabitans sucicola sp. nov.</title>
        <authorList>
            <person name="Kim S.J."/>
            <person name="Lim J.M."/>
            <person name="Ahn J.H."/>
            <person name="Weon H.Y."/>
            <person name="Hamada M."/>
            <person name="Suzuki K."/>
            <person name="Ahn T.Y."/>
            <person name="Kwon S.W."/>
        </authorList>
    </citation>
    <scope>NUCLEOTIDE SEQUENCE [LARGE SCALE GENOMIC DNA]</scope>
    <source>
        <strain evidence="9 10">NBRC 108727</strain>
    </source>
</reference>
<evidence type="ECO:0000313" key="10">
    <source>
        <dbReference type="Proteomes" id="UP000479756"/>
    </source>
</evidence>
<dbReference type="GO" id="GO:0005886">
    <property type="term" value="C:plasma membrane"/>
    <property type="evidence" value="ECO:0007669"/>
    <property type="project" value="UniProtKB-SubCell"/>
</dbReference>
<feature type="transmembrane region" description="Helical" evidence="7">
    <location>
        <begin position="298"/>
        <end position="324"/>
    </location>
</feature>
<dbReference type="GO" id="GO:0022857">
    <property type="term" value="F:transmembrane transporter activity"/>
    <property type="evidence" value="ECO:0007669"/>
    <property type="project" value="InterPro"/>
</dbReference>
<comment type="caution">
    <text evidence="9">The sequence shown here is derived from an EMBL/GenBank/DDBJ whole genome shotgun (WGS) entry which is preliminary data.</text>
</comment>
<evidence type="ECO:0000256" key="3">
    <source>
        <dbReference type="ARBA" id="ARBA00022475"/>
    </source>
</evidence>
<evidence type="ECO:0000256" key="1">
    <source>
        <dbReference type="ARBA" id="ARBA00004651"/>
    </source>
</evidence>
<evidence type="ECO:0000256" key="5">
    <source>
        <dbReference type="ARBA" id="ARBA00022989"/>
    </source>
</evidence>
<protein>
    <submittedName>
        <fullName evidence="9">MFS transporter</fullName>
    </submittedName>
</protein>
<feature type="transmembrane region" description="Helical" evidence="7">
    <location>
        <begin position="204"/>
        <end position="225"/>
    </location>
</feature>
<sequence>MRDTQRWPLYAAGFLSAAGAHSVAAGVGAESGSLGLRILTVGILLALYDVAEVVLKPLFGALSDRVGIRRVIVAGLVGFALVSLLGTLLSGPLALALVRLGQGASAAAFSPASSAAVARLSPSGTVGRFFGRYGSWKSLGYALGPLAGAGLLAWGGFPALLLALAVAAAAIAAWVAIAVPVIEVLPRPRATLLDLARQLGSRRFLLPVAALAVTTGSLGVAVGFLPLTAVRSQLGVLPGMLAVTVLAVVSSVVQPLVGRRHDHGRLAARAGIAGGLALVALGVVALAVASGLTGATSAALLLAAALLLGAGIGVVTPLGFTVLVGVTPPERMGRTMGAAELGRELGDAGGPLLVGAVATAVGIGGGLGALAAVVAGTGILVAVLLGHARQDA</sequence>
<evidence type="ECO:0000256" key="7">
    <source>
        <dbReference type="SAM" id="Phobius"/>
    </source>
</evidence>
<evidence type="ECO:0000259" key="8">
    <source>
        <dbReference type="PROSITE" id="PS50850"/>
    </source>
</evidence>